<dbReference type="EMBL" id="MT142415">
    <property type="protein sequence ID" value="QJA80284.1"/>
    <property type="molecule type" value="Genomic_DNA"/>
</dbReference>
<dbReference type="AlphaFoldDB" id="A0A6H1ZSQ0"/>
<reference evidence="1" key="1">
    <citation type="submission" date="2020-03" db="EMBL/GenBank/DDBJ databases">
        <title>The deep terrestrial virosphere.</title>
        <authorList>
            <person name="Holmfeldt K."/>
            <person name="Nilsson E."/>
            <person name="Simone D."/>
            <person name="Lopez-Fernandez M."/>
            <person name="Wu X."/>
            <person name="de Brujin I."/>
            <person name="Lundin D."/>
            <person name="Andersson A."/>
            <person name="Bertilsson S."/>
            <person name="Dopson M."/>
        </authorList>
    </citation>
    <scope>NUCLEOTIDE SEQUENCE</scope>
    <source>
        <strain evidence="2">MM415A00749</strain>
        <strain evidence="1">TM448A01809</strain>
        <strain evidence="3">TM448B00837</strain>
    </source>
</reference>
<dbReference type="EMBL" id="MT144663">
    <property type="protein sequence ID" value="QJH96811.1"/>
    <property type="molecule type" value="Genomic_DNA"/>
</dbReference>
<name>A0A6H1ZSQ0_9ZZZZ</name>
<sequence length="158" mass="16725">MGNIRFGHREGPGRGREVPLVAAQYFHNKGGHFVKLSLDGNASLCATGDALVFGWAETPKATAGYNAWKSSDTAETDKVFVIYGLEDVFELPVDEANSKMAASFLGQGAGLVNKGTTYTIIQHAKIGGNVTASPVTIVDYDLAASTVFVKIKSSKKLG</sequence>
<accession>A0A6H1ZSQ0</accession>
<organism evidence="1">
    <name type="scientific">viral metagenome</name>
    <dbReference type="NCBI Taxonomy" id="1070528"/>
    <lineage>
        <taxon>unclassified sequences</taxon>
        <taxon>metagenomes</taxon>
        <taxon>organismal metagenomes</taxon>
    </lineage>
</organism>
<evidence type="ECO:0000313" key="3">
    <source>
        <dbReference type="EMBL" id="QJH96811.1"/>
    </source>
</evidence>
<evidence type="ECO:0000313" key="1">
    <source>
        <dbReference type="EMBL" id="QJA50538.1"/>
    </source>
</evidence>
<dbReference type="EMBL" id="MT144201">
    <property type="protein sequence ID" value="QJA50538.1"/>
    <property type="molecule type" value="Genomic_DNA"/>
</dbReference>
<protein>
    <submittedName>
        <fullName evidence="1">Uncharacterized protein</fullName>
    </submittedName>
</protein>
<gene>
    <name evidence="2" type="ORF">MM415A00749_0012</name>
    <name evidence="1" type="ORF">TM448A01809_0011</name>
    <name evidence="3" type="ORF">TM448B00837_0013</name>
</gene>
<proteinExistence type="predicted"/>
<evidence type="ECO:0000313" key="2">
    <source>
        <dbReference type="EMBL" id="QJA80284.1"/>
    </source>
</evidence>